<dbReference type="InterPro" id="IPR011118">
    <property type="entry name" value="Tannase/feruloyl_esterase"/>
</dbReference>
<dbReference type="Proteomes" id="UP000015530">
    <property type="component" value="Unassembled WGS sequence"/>
</dbReference>
<dbReference type="GO" id="GO:0030600">
    <property type="term" value="F:feruloyl esterase activity"/>
    <property type="evidence" value="ECO:0007669"/>
    <property type="project" value="UniProtKB-ARBA"/>
</dbReference>
<keyword evidence="4" id="KW-0732">Signal</keyword>
<dbReference type="Gene3D" id="3.40.50.1820">
    <property type="entry name" value="alpha/beta hydrolase"/>
    <property type="match status" value="1"/>
</dbReference>
<dbReference type="SUPFAM" id="SSF53474">
    <property type="entry name" value="alpha/beta-Hydrolases"/>
    <property type="match status" value="1"/>
</dbReference>
<dbReference type="OMA" id="ATLWPQV"/>
<evidence type="ECO:0000256" key="2">
    <source>
        <dbReference type="ARBA" id="ARBA00022487"/>
    </source>
</evidence>
<keyword evidence="5 8" id="KW-0378">Hydrolase</keyword>
<dbReference type="OrthoDB" id="3039123at2759"/>
<dbReference type="GO" id="GO:0046872">
    <property type="term" value="F:metal ion binding"/>
    <property type="evidence" value="ECO:0007669"/>
    <property type="project" value="UniProtKB-KW"/>
</dbReference>
<evidence type="ECO:0000256" key="5">
    <source>
        <dbReference type="ARBA" id="ARBA00022801"/>
    </source>
</evidence>
<evidence type="ECO:0000256" key="8">
    <source>
        <dbReference type="RuleBase" id="RU361238"/>
    </source>
</evidence>
<dbReference type="AlphaFoldDB" id="T0JYX3"/>
<keyword evidence="2" id="KW-0719">Serine esterase</keyword>
<gene>
    <name evidence="9" type="ORF">CGLO_16498</name>
</gene>
<evidence type="ECO:0000256" key="7">
    <source>
        <dbReference type="ARBA" id="ARBA00023157"/>
    </source>
</evidence>
<dbReference type="InterPro" id="IPR029058">
    <property type="entry name" value="AB_hydrolase_fold"/>
</dbReference>
<evidence type="ECO:0000313" key="9">
    <source>
        <dbReference type="EMBL" id="EQB44719.1"/>
    </source>
</evidence>
<dbReference type="STRING" id="1237896.T0JYX3"/>
<accession>T0JYX3</accession>
<evidence type="ECO:0000256" key="4">
    <source>
        <dbReference type="ARBA" id="ARBA00022729"/>
    </source>
</evidence>
<evidence type="ECO:0000256" key="1">
    <source>
        <dbReference type="ARBA" id="ARBA00006249"/>
    </source>
</evidence>
<dbReference type="PANTHER" id="PTHR33938:SF8">
    <property type="entry name" value="CARBOXYLIC ESTER HYDROLASE"/>
    <property type="match status" value="1"/>
</dbReference>
<sequence length="539" mass="58585">MAWELLGGGWDPSSWASQWLSQVSMGSNIRCSPSGIPLPDLTGIKILSIEAYEERNYTYVPGIFGAGLPGSKPIPDLNFCNVTVTYTHPGWHDTINVNTLLPTDDWNGRFTGVGGGNLATGGGEVAGFLMMPIMASGHATATTDGGHSSDVLGPEANDPPWALISPGNVNWPLLVDFASVALHDTATIGKAVTKAFYGTSPKHSYFFGGSTGGRQGHMLAQRYPQDYDGIIALFPATNWVKFFWASYWPKFVMDKMGVYPKPCEFEAITAAVMFACDKLDGVEDGIISRLDLCKFDPHEVVGSIVDCDGTEVSVSSAAADVTQAAWDGPRSSTDEFQWYGYGKGTDLTQAITGPIQIKCTEDSCKAEGNPVWVRYWVKKDPSFDISKITHREWDDLVHASINEFDSIIGTSDPDLSAFKRRGGRMINWHGTVDAAIPFNGSTDYYDRVLAKDPEAHDYYRFFVAPGAGHCFNCGPSPPFSMDPIIHWVEDGVAPDTLRASGANGLGVHVERDICIYPSIQHYVGGGVQMSHHRLDVSKS</sequence>
<keyword evidence="3" id="KW-0479">Metal-binding</keyword>
<dbReference type="EC" id="3.1.1.-" evidence="8"/>
<comment type="caution">
    <text evidence="9">The sequence shown here is derived from an EMBL/GenBank/DDBJ whole genome shotgun (WGS) entry which is preliminary data.</text>
</comment>
<keyword evidence="7" id="KW-1015">Disulfide bond</keyword>
<proteinExistence type="inferred from homology"/>
<dbReference type="PANTHER" id="PTHR33938">
    <property type="entry name" value="FERULOYL ESTERASE B-RELATED"/>
    <property type="match status" value="1"/>
</dbReference>
<dbReference type="HOGENOM" id="CLU_014819_3_2_1"/>
<dbReference type="Pfam" id="PF07519">
    <property type="entry name" value="Tannase"/>
    <property type="match status" value="1"/>
</dbReference>
<comment type="similarity">
    <text evidence="1 8">Belongs to the tannase family.</text>
</comment>
<reference evidence="10" key="1">
    <citation type="journal article" date="2013" name="Mol. Plant Microbe Interact.">
        <title>Global aspects of pacC regulation of pathogenicity genes in Colletotrichum gloeosporioides as revealed by transcriptome analysis.</title>
        <authorList>
            <person name="Alkan N."/>
            <person name="Meng X."/>
            <person name="Friedlander G."/>
            <person name="Reuveni E."/>
            <person name="Sukno S."/>
            <person name="Sherman A."/>
            <person name="Thon M."/>
            <person name="Fluhr R."/>
            <person name="Prusky D."/>
        </authorList>
    </citation>
    <scope>NUCLEOTIDE SEQUENCE [LARGE SCALE GENOMIC DNA]</scope>
    <source>
        <strain evidence="10">Cg-14</strain>
    </source>
</reference>
<dbReference type="EMBL" id="AMYD01003918">
    <property type="protein sequence ID" value="EQB44719.1"/>
    <property type="molecule type" value="Genomic_DNA"/>
</dbReference>
<keyword evidence="6" id="KW-0106">Calcium</keyword>
<protein>
    <recommendedName>
        <fullName evidence="8">Carboxylic ester hydrolase</fullName>
        <ecNumber evidence="8">3.1.1.-</ecNumber>
    </recommendedName>
</protein>
<evidence type="ECO:0000256" key="6">
    <source>
        <dbReference type="ARBA" id="ARBA00022837"/>
    </source>
</evidence>
<organism evidence="9 10">
    <name type="scientific">Colletotrichum gloeosporioides (strain Cg-14)</name>
    <name type="common">Anthracnose fungus</name>
    <name type="synonym">Glomerella cingulata</name>
    <dbReference type="NCBI Taxonomy" id="1237896"/>
    <lineage>
        <taxon>Eukaryota</taxon>
        <taxon>Fungi</taxon>
        <taxon>Dikarya</taxon>
        <taxon>Ascomycota</taxon>
        <taxon>Pezizomycotina</taxon>
        <taxon>Sordariomycetes</taxon>
        <taxon>Hypocreomycetidae</taxon>
        <taxon>Glomerellales</taxon>
        <taxon>Glomerellaceae</taxon>
        <taxon>Colletotrichum</taxon>
        <taxon>Colletotrichum gloeosporioides species complex</taxon>
    </lineage>
</organism>
<evidence type="ECO:0000256" key="3">
    <source>
        <dbReference type="ARBA" id="ARBA00022723"/>
    </source>
</evidence>
<evidence type="ECO:0000313" key="10">
    <source>
        <dbReference type="Proteomes" id="UP000015530"/>
    </source>
</evidence>
<dbReference type="eggNOG" id="ENOG502SH94">
    <property type="taxonomic scope" value="Eukaryota"/>
</dbReference>
<name>T0JYX3_COLGC</name>